<keyword evidence="3" id="KW-1185">Reference proteome</keyword>
<accession>A0ABT1M3V5</accession>
<proteinExistence type="predicted"/>
<dbReference type="RefSeq" id="WP_255061150.1">
    <property type="nucleotide sequence ID" value="NZ_JANDBD010000006.1"/>
</dbReference>
<evidence type="ECO:0000313" key="2">
    <source>
        <dbReference type="EMBL" id="MCP9273841.1"/>
    </source>
</evidence>
<sequence length="234" mass="25447">MTAADTRQVVEAGESALARQRAAVPESPCQGAGSGKGPAIRVEQRRDVERGFACGPARVVAGPRVPRQELLAHVEQDVVEHGRVVGDHRGDVVHALPGVGVEHRHSPRDGVDDAVQDADLEIGVVVEAVGQRVSHVVAERGDQDLAVQFLEFRQCVVDRLLGLSQESHDRLDLALGVVQNRDDVAGDVLRLAAEQARDGVDDRVDRRQPLEDPANGVLRILDRLREFPDPLREI</sequence>
<evidence type="ECO:0000256" key="1">
    <source>
        <dbReference type="SAM" id="MobiDB-lite"/>
    </source>
</evidence>
<reference evidence="2 3" key="1">
    <citation type="submission" date="2022-06" db="EMBL/GenBank/DDBJ databases">
        <title>Mycolicibacterium sp. CAU 1645 isolated from seawater.</title>
        <authorList>
            <person name="Kim W."/>
        </authorList>
    </citation>
    <scope>NUCLEOTIDE SEQUENCE [LARGE SCALE GENOMIC DNA]</scope>
    <source>
        <strain evidence="2 3">CAU 1645</strain>
    </source>
</reference>
<name>A0ABT1M3V5_9MYCO</name>
<feature type="region of interest" description="Disordered" evidence="1">
    <location>
        <begin position="1"/>
        <end position="38"/>
    </location>
</feature>
<dbReference type="EMBL" id="JANDBD010000006">
    <property type="protein sequence ID" value="MCP9273841.1"/>
    <property type="molecule type" value="Genomic_DNA"/>
</dbReference>
<organism evidence="2 3">
    <name type="scientific">Mycolicibacterium arenosum</name>
    <dbReference type="NCBI Taxonomy" id="2952157"/>
    <lineage>
        <taxon>Bacteria</taxon>
        <taxon>Bacillati</taxon>
        <taxon>Actinomycetota</taxon>
        <taxon>Actinomycetes</taxon>
        <taxon>Mycobacteriales</taxon>
        <taxon>Mycobacteriaceae</taxon>
        <taxon>Mycolicibacterium</taxon>
    </lineage>
</organism>
<dbReference type="Proteomes" id="UP001651690">
    <property type="component" value="Unassembled WGS sequence"/>
</dbReference>
<evidence type="ECO:0000313" key="3">
    <source>
        <dbReference type="Proteomes" id="UP001651690"/>
    </source>
</evidence>
<comment type="caution">
    <text evidence="2">The sequence shown here is derived from an EMBL/GenBank/DDBJ whole genome shotgun (WGS) entry which is preliminary data.</text>
</comment>
<gene>
    <name evidence="2" type="ORF">NM203_16755</name>
</gene>
<protein>
    <submittedName>
        <fullName evidence="2">Uncharacterized protein</fullName>
    </submittedName>
</protein>